<name>A0A1H0C222_9FIRM</name>
<dbReference type="EMBL" id="FNID01000021">
    <property type="protein sequence ID" value="SDN51948.1"/>
    <property type="molecule type" value="Genomic_DNA"/>
</dbReference>
<organism evidence="2 3">
    <name type="scientific">Acetanaerobacterium elongatum</name>
    <dbReference type="NCBI Taxonomy" id="258515"/>
    <lineage>
        <taxon>Bacteria</taxon>
        <taxon>Bacillati</taxon>
        <taxon>Bacillota</taxon>
        <taxon>Clostridia</taxon>
        <taxon>Eubacteriales</taxon>
        <taxon>Oscillospiraceae</taxon>
        <taxon>Acetanaerobacterium</taxon>
    </lineage>
</organism>
<keyword evidence="3" id="KW-1185">Reference proteome</keyword>
<protein>
    <submittedName>
        <fullName evidence="2">Uncharacterized membrane protein YhfC</fullName>
    </submittedName>
</protein>
<proteinExistence type="predicted"/>
<dbReference type="OrthoDB" id="9807167at2"/>
<feature type="transmembrane region" description="Helical" evidence="1">
    <location>
        <begin position="117"/>
        <end position="137"/>
    </location>
</feature>
<feature type="transmembrane region" description="Helical" evidence="1">
    <location>
        <begin position="6"/>
        <end position="34"/>
    </location>
</feature>
<accession>A0A1H0C222</accession>
<dbReference type="AlphaFoldDB" id="A0A1H0C222"/>
<keyword evidence="1" id="KW-1133">Transmembrane helix</keyword>
<evidence type="ECO:0000256" key="1">
    <source>
        <dbReference type="SAM" id="Phobius"/>
    </source>
</evidence>
<feature type="transmembrane region" description="Helical" evidence="1">
    <location>
        <begin position="208"/>
        <end position="228"/>
    </location>
</feature>
<dbReference type="InterPro" id="IPR011397">
    <property type="entry name" value="YhfC"/>
</dbReference>
<dbReference type="Pfam" id="PF10086">
    <property type="entry name" value="YhfC"/>
    <property type="match status" value="1"/>
</dbReference>
<feature type="transmembrane region" description="Helical" evidence="1">
    <location>
        <begin position="234"/>
        <end position="253"/>
    </location>
</feature>
<feature type="transmembrane region" description="Helical" evidence="1">
    <location>
        <begin position="176"/>
        <end position="201"/>
    </location>
</feature>
<keyword evidence="1" id="KW-0472">Membrane</keyword>
<keyword evidence="1" id="KW-0812">Transmembrane</keyword>
<evidence type="ECO:0000313" key="2">
    <source>
        <dbReference type="EMBL" id="SDN51948.1"/>
    </source>
</evidence>
<reference evidence="2 3" key="1">
    <citation type="submission" date="2016-10" db="EMBL/GenBank/DDBJ databases">
        <authorList>
            <person name="de Groot N.N."/>
        </authorList>
    </citation>
    <scope>NUCLEOTIDE SEQUENCE [LARGE SCALE GENOMIC DNA]</scope>
    <source>
        <strain evidence="2 3">CGMCC 1.5012</strain>
    </source>
</reference>
<evidence type="ECO:0000313" key="3">
    <source>
        <dbReference type="Proteomes" id="UP000199182"/>
    </source>
</evidence>
<dbReference type="Proteomes" id="UP000199182">
    <property type="component" value="Unassembled WGS sequence"/>
</dbReference>
<dbReference type="RefSeq" id="WP_092640904.1">
    <property type="nucleotide sequence ID" value="NZ_FNID01000021.1"/>
</dbReference>
<gene>
    <name evidence="2" type="ORF">SAMN05192585_12147</name>
</gene>
<dbReference type="PIRSF" id="PIRSF033101">
    <property type="entry name" value="UCP033101"/>
    <property type="match status" value="1"/>
</dbReference>
<feature type="transmembrane region" description="Helical" evidence="1">
    <location>
        <begin position="80"/>
        <end position="97"/>
    </location>
</feature>
<feature type="transmembrane region" description="Helical" evidence="1">
    <location>
        <begin position="41"/>
        <end position="60"/>
    </location>
</feature>
<sequence>MANTETVSALSLLCISISLLITFVMPIVLVIVLCIKRKIHILPVLIGAAVFTVFQLIIRIPALTIARQMSPEFGAFTQTPLWGGLFLGLTAGIFEEFGRFIGYKVALKKRTGWNDGFAFGLGHGGIEAVTLTGLAFVNNAVYALMINTGNWGLIEQALPADQAKQLFDGMVNTPSYMFLVGGMERIFAMTIQVALSILVLYAIRRRKFIYVLFAVLLHLVVDSPIIFLMQQTGVWGTEAYAMLCAVAAAIYIVRSRKVFARMDAQVQPINPAEPV</sequence>